<reference evidence="2 3" key="1">
    <citation type="journal article" date="2019" name="Int. J. Syst. Evol. Microbiol.">
        <title>The Global Catalogue of Microorganisms (GCM) 10K type strain sequencing project: providing services to taxonomists for standard genome sequencing and annotation.</title>
        <authorList>
            <consortium name="The Broad Institute Genomics Platform"/>
            <consortium name="The Broad Institute Genome Sequencing Center for Infectious Disease"/>
            <person name="Wu L."/>
            <person name="Ma J."/>
        </authorList>
    </citation>
    <scope>NUCLEOTIDE SEQUENCE [LARGE SCALE GENOMIC DNA]</scope>
    <source>
        <strain evidence="2 3">RDMS1</strain>
    </source>
</reference>
<name>A0ABD5YM06_9EURY</name>
<dbReference type="EMBL" id="JBHTAX010000001">
    <property type="protein sequence ID" value="MFC7190383.1"/>
    <property type="molecule type" value="Genomic_DNA"/>
</dbReference>
<keyword evidence="1" id="KW-0812">Transmembrane</keyword>
<feature type="transmembrane region" description="Helical" evidence="1">
    <location>
        <begin position="38"/>
        <end position="57"/>
    </location>
</feature>
<keyword evidence="1" id="KW-0472">Membrane</keyword>
<keyword evidence="1" id="KW-1133">Transmembrane helix</keyword>
<accession>A0ABD5YM06</accession>
<feature type="transmembrane region" description="Helical" evidence="1">
    <location>
        <begin position="9"/>
        <end position="26"/>
    </location>
</feature>
<dbReference type="RefSeq" id="WP_264556109.1">
    <property type="nucleotide sequence ID" value="NZ_CP109979.1"/>
</dbReference>
<dbReference type="AlphaFoldDB" id="A0ABD5YM06"/>
<gene>
    <name evidence="2" type="ORF">ACFQL7_11310</name>
</gene>
<organism evidence="2 3">
    <name type="scientific">Halocatena marina</name>
    <dbReference type="NCBI Taxonomy" id="2934937"/>
    <lineage>
        <taxon>Archaea</taxon>
        <taxon>Methanobacteriati</taxon>
        <taxon>Methanobacteriota</taxon>
        <taxon>Stenosarchaea group</taxon>
        <taxon>Halobacteria</taxon>
        <taxon>Halobacteriales</taxon>
        <taxon>Natronomonadaceae</taxon>
        <taxon>Halocatena</taxon>
    </lineage>
</organism>
<protein>
    <submittedName>
        <fullName evidence="2">Uncharacterized protein</fullName>
    </submittedName>
</protein>
<dbReference type="Proteomes" id="UP001596417">
    <property type="component" value="Unassembled WGS sequence"/>
</dbReference>
<evidence type="ECO:0000313" key="3">
    <source>
        <dbReference type="Proteomes" id="UP001596417"/>
    </source>
</evidence>
<dbReference type="GeneID" id="76199981"/>
<keyword evidence="3" id="KW-1185">Reference proteome</keyword>
<proteinExistence type="predicted"/>
<evidence type="ECO:0000256" key="1">
    <source>
        <dbReference type="SAM" id="Phobius"/>
    </source>
</evidence>
<sequence length="65" mass="7430">MFEEVNPRLPLMIIILTGLFVSIMVGELGVENLEMTKWISAIGFLVVLTVLAHRYSLQAREELRK</sequence>
<evidence type="ECO:0000313" key="2">
    <source>
        <dbReference type="EMBL" id="MFC7190383.1"/>
    </source>
</evidence>
<comment type="caution">
    <text evidence="2">The sequence shown here is derived from an EMBL/GenBank/DDBJ whole genome shotgun (WGS) entry which is preliminary data.</text>
</comment>